<feature type="compositionally biased region" description="Pro residues" evidence="1">
    <location>
        <begin position="353"/>
        <end position="364"/>
    </location>
</feature>
<feature type="compositionally biased region" description="Low complexity" evidence="1">
    <location>
        <begin position="399"/>
        <end position="415"/>
    </location>
</feature>
<evidence type="ECO:0000256" key="1">
    <source>
        <dbReference type="SAM" id="MobiDB-lite"/>
    </source>
</evidence>
<accession>A0AAD7X3C9</accession>
<feature type="compositionally biased region" description="Basic and acidic residues" evidence="1">
    <location>
        <begin position="374"/>
        <end position="393"/>
    </location>
</feature>
<organism evidence="2 3">
    <name type="scientific">Trametes cubensis</name>
    <dbReference type="NCBI Taxonomy" id="1111947"/>
    <lineage>
        <taxon>Eukaryota</taxon>
        <taxon>Fungi</taxon>
        <taxon>Dikarya</taxon>
        <taxon>Basidiomycota</taxon>
        <taxon>Agaricomycotina</taxon>
        <taxon>Agaricomycetes</taxon>
        <taxon>Polyporales</taxon>
        <taxon>Polyporaceae</taxon>
        <taxon>Trametes</taxon>
    </lineage>
</organism>
<feature type="compositionally biased region" description="Low complexity" evidence="1">
    <location>
        <begin position="65"/>
        <end position="77"/>
    </location>
</feature>
<feature type="region of interest" description="Disordered" evidence="1">
    <location>
        <begin position="1"/>
        <end position="428"/>
    </location>
</feature>
<gene>
    <name evidence="2" type="ORF">ONZ51_g12876</name>
</gene>
<evidence type="ECO:0000313" key="3">
    <source>
        <dbReference type="Proteomes" id="UP001215151"/>
    </source>
</evidence>
<proteinExistence type="predicted"/>
<name>A0AAD7X3C9_9APHY</name>
<reference evidence="2" key="1">
    <citation type="submission" date="2022-11" db="EMBL/GenBank/DDBJ databases">
        <title>Genome Sequence of Cubamyces cubensis.</title>
        <authorList>
            <person name="Buettner E."/>
        </authorList>
    </citation>
    <scope>NUCLEOTIDE SEQUENCE</scope>
    <source>
        <strain evidence="2">MPL-01</strain>
    </source>
</reference>
<dbReference type="AlphaFoldDB" id="A0AAD7X3C9"/>
<feature type="compositionally biased region" description="Basic and acidic residues" evidence="1">
    <location>
        <begin position="79"/>
        <end position="89"/>
    </location>
</feature>
<evidence type="ECO:0000313" key="2">
    <source>
        <dbReference type="EMBL" id="KAJ8454711.1"/>
    </source>
</evidence>
<feature type="compositionally biased region" description="Polar residues" evidence="1">
    <location>
        <begin position="251"/>
        <end position="260"/>
    </location>
</feature>
<feature type="compositionally biased region" description="Low complexity" evidence="1">
    <location>
        <begin position="39"/>
        <end position="50"/>
    </location>
</feature>
<dbReference type="Proteomes" id="UP001215151">
    <property type="component" value="Unassembled WGS sequence"/>
</dbReference>
<comment type="caution">
    <text evidence="2">The sequence shown here is derived from an EMBL/GenBank/DDBJ whole genome shotgun (WGS) entry which is preliminary data.</text>
</comment>
<dbReference type="EMBL" id="JAPEVG010000907">
    <property type="protein sequence ID" value="KAJ8454711.1"/>
    <property type="molecule type" value="Genomic_DNA"/>
</dbReference>
<protein>
    <submittedName>
        <fullName evidence="2">Uncharacterized protein</fullName>
    </submittedName>
</protein>
<feature type="compositionally biased region" description="Polar residues" evidence="1">
    <location>
        <begin position="155"/>
        <end position="174"/>
    </location>
</feature>
<sequence length="428" mass="45086">MKIAMKSGDGGLRFDSSPSFYLPRTRDFRDPKPRLDGEPTTAPSPDSSPSHVATEDSAVRRVGDTPATSLPLAPPTAYKDTEVLARDDTEAPSPPTSSGRSAHSRRLTKVDSSTSQGEVSPEAPHTKRMDGSNARRIVQQSDPAPPIFPQDVDADTSTRTIAPSKANALTSASENRAARPRKADGSRLPSHQYIPSSSSHSGAEGRPVPPPNGNDSQERELPLGELTATPSTNLRPSSAAAGISAPDLPTTEIQRTTAVNGRTEIPPASTDTRRSRGYNADLPVDPSLLFTSPSSSARRPEAPKQQSVRSSCATTIDASTGASGHHLAKSPANVGLNAPGIVESGYVDTPPQSDVPPPVGPPPAQTHDVDEPEPTPHRYETPAEPEHTPDRTTRALSGSSFNATHASATSATSPAFQRARFASQTQRL</sequence>
<feature type="compositionally biased region" description="Polar residues" evidence="1">
    <location>
        <begin position="304"/>
        <end position="322"/>
    </location>
</feature>
<feature type="compositionally biased region" description="Basic and acidic residues" evidence="1">
    <location>
        <begin position="24"/>
        <end position="37"/>
    </location>
</feature>
<feature type="compositionally biased region" description="Basic and acidic residues" evidence="1">
    <location>
        <begin position="53"/>
        <end position="63"/>
    </location>
</feature>
<keyword evidence="3" id="KW-1185">Reference proteome</keyword>